<dbReference type="Pfam" id="PF13560">
    <property type="entry name" value="HTH_31"/>
    <property type="match status" value="1"/>
</dbReference>
<gene>
    <name evidence="2" type="ORF">ACFPZF_28970</name>
</gene>
<evidence type="ECO:0000313" key="3">
    <source>
        <dbReference type="Proteomes" id="UP001596066"/>
    </source>
</evidence>
<comment type="caution">
    <text evidence="2">The sequence shown here is derived from an EMBL/GenBank/DDBJ whole genome shotgun (WGS) entry which is preliminary data.</text>
</comment>
<dbReference type="EMBL" id="JBHSOC010000068">
    <property type="protein sequence ID" value="MFC5645369.1"/>
    <property type="molecule type" value="Genomic_DNA"/>
</dbReference>
<protein>
    <submittedName>
        <fullName evidence="2">Helix-turn-helix domain-containing protein</fullName>
    </submittedName>
</protein>
<reference evidence="3" key="1">
    <citation type="journal article" date="2019" name="Int. J. Syst. Evol. Microbiol.">
        <title>The Global Catalogue of Microorganisms (GCM) 10K type strain sequencing project: providing services to taxonomists for standard genome sequencing and annotation.</title>
        <authorList>
            <consortium name="The Broad Institute Genomics Platform"/>
            <consortium name="The Broad Institute Genome Sequencing Center for Infectious Disease"/>
            <person name="Wu L."/>
            <person name="Ma J."/>
        </authorList>
    </citation>
    <scope>NUCLEOTIDE SEQUENCE [LARGE SCALE GENOMIC DNA]</scope>
    <source>
        <strain evidence="3">CGMCC 4.1622</strain>
    </source>
</reference>
<evidence type="ECO:0000259" key="1">
    <source>
        <dbReference type="PROSITE" id="PS50943"/>
    </source>
</evidence>
<keyword evidence="3" id="KW-1185">Reference proteome</keyword>
<dbReference type="SUPFAM" id="SSF47413">
    <property type="entry name" value="lambda repressor-like DNA-binding domains"/>
    <property type="match status" value="1"/>
</dbReference>
<dbReference type="Proteomes" id="UP001596066">
    <property type="component" value="Unassembled WGS sequence"/>
</dbReference>
<dbReference type="InterPro" id="IPR001387">
    <property type="entry name" value="Cro/C1-type_HTH"/>
</dbReference>
<feature type="domain" description="HTH cro/C1-type" evidence="1">
    <location>
        <begin position="9"/>
        <end position="63"/>
    </location>
</feature>
<proteinExistence type="predicted"/>
<dbReference type="Gene3D" id="1.10.260.40">
    <property type="entry name" value="lambda repressor-like DNA-binding domains"/>
    <property type="match status" value="1"/>
</dbReference>
<accession>A0ABW0VKP6</accession>
<dbReference type="CDD" id="cd00093">
    <property type="entry name" value="HTH_XRE"/>
    <property type="match status" value="1"/>
</dbReference>
<feature type="domain" description="HTH cro/C1-type" evidence="1">
    <location>
        <begin position="72"/>
        <end position="128"/>
    </location>
</feature>
<organism evidence="2 3">
    <name type="scientific">Kitasatospora cinereorecta</name>
    <dbReference type="NCBI Taxonomy" id="285560"/>
    <lineage>
        <taxon>Bacteria</taxon>
        <taxon>Bacillati</taxon>
        <taxon>Actinomycetota</taxon>
        <taxon>Actinomycetes</taxon>
        <taxon>Kitasatosporales</taxon>
        <taxon>Streptomycetaceae</taxon>
        <taxon>Kitasatospora</taxon>
    </lineage>
</organism>
<dbReference type="SMART" id="SM00530">
    <property type="entry name" value="HTH_XRE"/>
    <property type="match status" value="2"/>
</dbReference>
<dbReference type="Pfam" id="PF01381">
    <property type="entry name" value="HTH_3"/>
    <property type="match status" value="1"/>
</dbReference>
<dbReference type="InterPro" id="IPR010982">
    <property type="entry name" value="Lambda_DNA-bd_dom_sf"/>
</dbReference>
<evidence type="ECO:0000313" key="2">
    <source>
        <dbReference type="EMBL" id="MFC5645369.1"/>
    </source>
</evidence>
<dbReference type="RefSeq" id="WP_346148466.1">
    <property type="nucleotide sequence ID" value="NZ_BAAAUA010000049.1"/>
</dbReference>
<dbReference type="PROSITE" id="PS50943">
    <property type="entry name" value="HTH_CROC1"/>
    <property type="match status" value="2"/>
</dbReference>
<name>A0ABW0VKP6_9ACTN</name>
<sequence>MSSFRADRLVAERAKVGLGRQELAQRVGIRPAVLDDYEAGLRTPNAKMLAGLAEALGCQVQDLLDPAEEPDLRALREQASGLGPGAAAAAAQMSRGALAMLEAGRTGELKDSVAVALAAAYATSEDEVRQAHRRSVASARSTAPIWLTERSLQRLADHLGRTPDELRELIETIQDEERRG</sequence>